<evidence type="ECO:0000256" key="1">
    <source>
        <dbReference type="SAM" id="MobiDB-lite"/>
    </source>
</evidence>
<name>A0A4S8L5C8_DENBC</name>
<gene>
    <name evidence="2" type="ORF">K435DRAFT_870969</name>
</gene>
<feature type="region of interest" description="Disordered" evidence="1">
    <location>
        <begin position="76"/>
        <end position="133"/>
    </location>
</feature>
<accession>A0A4S8L5C8</accession>
<proteinExistence type="predicted"/>
<dbReference type="AlphaFoldDB" id="A0A4S8L5C8"/>
<dbReference type="OrthoDB" id="3271192at2759"/>
<keyword evidence="3" id="KW-1185">Reference proteome</keyword>
<dbReference type="Proteomes" id="UP000297245">
    <property type="component" value="Unassembled WGS sequence"/>
</dbReference>
<evidence type="ECO:0000313" key="2">
    <source>
        <dbReference type="EMBL" id="THU83769.1"/>
    </source>
</evidence>
<reference evidence="2 3" key="1">
    <citation type="journal article" date="2019" name="Nat. Ecol. Evol.">
        <title>Megaphylogeny resolves global patterns of mushroom evolution.</title>
        <authorList>
            <person name="Varga T."/>
            <person name="Krizsan K."/>
            <person name="Foldi C."/>
            <person name="Dima B."/>
            <person name="Sanchez-Garcia M."/>
            <person name="Sanchez-Ramirez S."/>
            <person name="Szollosi G.J."/>
            <person name="Szarkandi J.G."/>
            <person name="Papp V."/>
            <person name="Albert L."/>
            <person name="Andreopoulos W."/>
            <person name="Angelini C."/>
            <person name="Antonin V."/>
            <person name="Barry K.W."/>
            <person name="Bougher N.L."/>
            <person name="Buchanan P."/>
            <person name="Buyck B."/>
            <person name="Bense V."/>
            <person name="Catcheside P."/>
            <person name="Chovatia M."/>
            <person name="Cooper J."/>
            <person name="Damon W."/>
            <person name="Desjardin D."/>
            <person name="Finy P."/>
            <person name="Geml J."/>
            <person name="Haridas S."/>
            <person name="Hughes K."/>
            <person name="Justo A."/>
            <person name="Karasinski D."/>
            <person name="Kautmanova I."/>
            <person name="Kiss B."/>
            <person name="Kocsube S."/>
            <person name="Kotiranta H."/>
            <person name="LaButti K.M."/>
            <person name="Lechner B.E."/>
            <person name="Liimatainen K."/>
            <person name="Lipzen A."/>
            <person name="Lukacs Z."/>
            <person name="Mihaltcheva S."/>
            <person name="Morgado L.N."/>
            <person name="Niskanen T."/>
            <person name="Noordeloos M.E."/>
            <person name="Ohm R.A."/>
            <person name="Ortiz-Santana B."/>
            <person name="Ovrebo C."/>
            <person name="Racz N."/>
            <person name="Riley R."/>
            <person name="Savchenko A."/>
            <person name="Shiryaev A."/>
            <person name="Soop K."/>
            <person name="Spirin V."/>
            <person name="Szebenyi C."/>
            <person name="Tomsovsky M."/>
            <person name="Tulloss R.E."/>
            <person name="Uehling J."/>
            <person name="Grigoriev I.V."/>
            <person name="Vagvolgyi C."/>
            <person name="Papp T."/>
            <person name="Martin F.M."/>
            <person name="Miettinen O."/>
            <person name="Hibbett D.S."/>
            <person name="Nagy L.G."/>
        </authorList>
    </citation>
    <scope>NUCLEOTIDE SEQUENCE [LARGE SCALE GENOMIC DNA]</scope>
    <source>
        <strain evidence="2 3">CBS 962.96</strain>
    </source>
</reference>
<dbReference type="EMBL" id="ML179642">
    <property type="protein sequence ID" value="THU83769.1"/>
    <property type="molecule type" value="Genomic_DNA"/>
</dbReference>
<sequence length="133" mass="15129">MLHSTPVEEVDYQVIILEVEEEEEEEDHPTIQILTNSLIGPCGVIPPWWRNYSTKPKTESSSSWRFQRKAFALDRKVTAEVEDSEEDSVTLSASEDLAKEAQAMDNKKRAKSAPSQPPWPKQPVFDQDDLVNS</sequence>
<organism evidence="2 3">
    <name type="scientific">Dendrothele bispora (strain CBS 962.96)</name>
    <dbReference type="NCBI Taxonomy" id="1314807"/>
    <lineage>
        <taxon>Eukaryota</taxon>
        <taxon>Fungi</taxon>
        <taxon>Dikarya</taxon>
        <taxon>Basidiomycota</taxon>
        <taxon>Agaricomycotina</taxon>
        <taxon>Agaricomycetes</taxon>
        <taxon>Agaricomycetidae</taxon>
        <taxon>Agaricales</taxon>
        <taxon>Agaricales incertae sedis</taxon>
        <taxon>Dendrothele</taxon>
    </lineage>
</organism>
<protein>
    <submittedName>
        <fullName evidence="2">Uncharacterized protein</fullName>
    </submittedName>
</protein>
<evidence type="ECO:0000313" key="3">
    <source>
        <dbReference type="Proteomes" id="UP000297245"/>
    </source>
</evidence>